<keyword evidence="4 8" id="KW-0732">Signal</keyword>
<feature type="signal peptide" evidence="8">
    <location>
        <begin position="1"/>
        <end position="15"/>
    </location>
</feature>
<comment type="subcellular location">
    <subcellularLocation>
        <location evidence="1">Membrane</location>
        <topology evidence="1">Multi-pass membrane protein</topology>
    </subcellularLocation>
</comment>
<feature type="transmembrane region" description="Helical" evidence="7">
    <location>
        <begin position="253"/>
        <end position="277"/>
    </location>
</feature>
<reference evidence="9 10" key="1">
    <citation type="submission" date="2016-07" db="EMBL/GenBank/DDBJ databases">
        <title>Pervasive Adenine N6-methylation of Active Genes in Fungi.</title>
        <authorList>
            <consortium name="DOE Joint Genome Institute"/>
            <person name="Mondo S.J."/>
            <person name="Dannebaum R.O."/>
            <person name="Kuo R.C."/>
            <person name="Labutti K."/>
            <person name="Haridas S."/>
            <person name="Kuo A."/>
            <person name="Salamov A."/>
            <person name="Ahrendt S.R."/>
            <person name="Lipzen A."/>
            <person name="Sullivan W."/>
            <person name="Andreopoulos W.B."/>
            <person name="Clum A."/>
            <person name="Lindquist E."/>
            <person name="Daum C."/>
            <person name="Ramamoorthy G.K."/>
            <person name="Gryganskyi A."/>
            <person name="Culley D."/>
            <person name="Magnuson J.K."/>
            <person name="James T.Y."/>
            <person name="O'Malley M.A."/>
            <person name="Stajich J.E."/>
            <person name="Spatafora J.W."/>
            <person name="Visel A."/>
            <person name="Grigoriev I.V."/>
        </authorList>
    </citation>
    <scope>NUCLEOTIDE SEQUENCE [LARGE SCALE GENOMIC DNA]</scope>
    <source>
        <strain evidence="9 10">JEL800</strain>
    </source>
</reference>
<keyword evidence="6 7" id="KW-0472">Membrane</keyword>
<feature type="transmembrane region" description="Helical" evidence="7">
    <location>
        <begin position="316"/>
        <end position="344"/>
    </location>
</feature>
<feature type="transmembrane region" description="Helical" evidence="7">
    <location>
        <begin position="383"/>
        <end position="408"/>
    </location>
</feature>
<dbReference type="SUPFAM" id="SSF103473">
    <property type="entry name" value="MFS general substrate transporter"/>
    <property type="match status" value="1"/>
</dbReference>
<name>A0A1Y2CMQ8_9FUNG</name>
<dbReference type="PANTHER" id="PTHR10766">
    <property type="entry name" value="TRANSMEMBRANE 9 SUPERFAMILY PROTEIN"/>
    <property type="match status" value="1"/>
</dbReference>
<accession>A0A1Y2CMQ8</accession>
<dbReference type="GO" id="GO:0016020">
    <property type="term" value="C:membrane"/>
    <property type="evidence" value="ECO:0007669"/>
    <property type="project" value="UniProtKB-SubCell"/>
</dbReference>
<evidence type="ECO:0000256" key="4">
    <source>
        <dbReference type="ARBA" id="ARBA00022729"/>
    </source>
</evidence>
<dbReference type="OrthoDB" id="1666796at2759"/>
<evidence type="ECO:0000256" key="1">
    <source>
        <dbReference type="ARBA" id="ARBA00004141"/>
    </source>
</evidence>
<dbReference type="InterPro" id="IPR004240">
    <property type="entry name" value="EMP70"/>
</dbReference>
<evidence type="ECO:0000313" key="10">
    <source>
        <dbReference type="Proteomes" id="UP000193642"/>
    </source>
</evidence>
<protein>
    <recommendedName>
        <fullName evidence="7">Transmembrane 9 superfamily member</fullName>
    </recommendedName>
</protein>
<evidence type="ECO:0000256" key="3">
    <source>
        <dbReference type="ARBA" id="ARBA00022692"/>
    </source>
</evidence>
<feature type="transmembrane region" description="Helical" evidence="7">
    <location>
        <begin position="577"/>
        <end position="606"/>
    </location>
</feature>
<evidence type="ECO:0000256" key="5">
    <source>
        <dbReference type="ARBA" id="ARBA00022989"/>
    </source>
</evidence>
<evidence type="ECO:0000256" key="7">
    <source>
        <dbReference type="RuleBase" id="RU363079"/>
    </source>
</evidence>
<keyword evidence="5 7" id="KW-1133">Transmembrane helix</keyword>
<feature type="transmembrane region" description="Helical" evidence="7">
    <location>
        <begin position="472"/>
        <end position="492"/>
    </location>
</feature>
<keyword evidence="10" id="KW-1185">Reference proteome</keyword>
<dbReference type="GO" id="GO:0072657">
    <property type="term" value="P:protein localization to membrane"/>
    <property type="evidence" value="ECO:0007669"/>
    <property type="project" value="TreeGrafter"/>
</dbReference>
<dbReference type="Pfam" id="PF02990">
    <property type="entry name" value="EMP70"/>
    <property type="match status" value="1"/>
</dbReference>
<dbReference type="GO" id="GO:0007034">
    <property type="term" value="P:vacuolar transport"/>
    <property type="evidence" value="ECO:0007669"/>
    <property type="project" value="TreeGrafter"/>
</dbReference>
<evidence type="ECO:0000256" key="2">
    <source>
        <dbReference type="ARBA" id="ARBA00005227"/>
    </source>
</evidence>
<dbReference type="AlphaFoldDB" id="A0A1Y2CMQ8"/>
<dbReference type="GO" id="GO:0005737">
    <property type="term" value="C:cytoplasm"/>
    <property type="evidence" value="ECO:0007669"/>
    <property type="project" value="UniProtKB-ARBA"/>
</dbReference>
<gene>
    <name evidence="9" type="ORF">BCR33DRAFT_757645</name>
</gene>
<organism evidence="9 10">
    <name type="scientific">Rhizoclosmatium globosum</name>
    <dbReference type="NCBI Taxonomy" id="329046"/>
    <lineage>
        <taxon>Eukaryota</taxon>
        <taxon>Fungi</taxon>
        <taxon>Fungi incertae sedis</taxon>
        <taxon>Chytridiomycota</taxon>
        <taxon>Chytridiomycota incertae sedis</taxon>
        <taxon>Chytridiomycetes</taxon>
        <taxon>Chytridiales</taxon>
        <taxon>Chytriomycetaceae</taxon>
        <taxon>Rhizoclosmatium</taxon>
    </lineage>
</organism>
<feature type="transmembrane region" description="Helical" evidence="7">
    <location>
        <begin position="504"/>
        <end position="529"/>
    </location>
</feature>
<feature type="transmembrane region" description="Helical" evidence="7">
    <location>
        <begin position="350"/>
        <end position="371"/>
    </location>
</feature>
<dbReference type="PANTHER" id="PTHR10766:SF111">
    <property type="entry name" value="TRANSMEMBRANE 9 SUPERFAMILY MEMBER 2"/>
    <property type="match status" value="1"/>
</dbReference>
<dbReference type="EMBL" id="MCGO01000012">
    <property type="protein sequence ID" value="ORY48309.1"/>
    <property type="molecule type" value="Genomic_DNA"/>
</dbReference>
<proteinExistence type="inferred from homology"/>
<evidence type="ECO:0000256" key="6">
    <source>
        <dbReference type="ARBA" id="ARBA00023136"/>
    </source>
</evidence>
<feature type="transmembrane region" description="Helical" evidence="7">
    <location>
        <begin position="420"/>
        <end position="446"/>
    </location>
</feature>
<feature type="chain" id="PRO_5012192291" description="Transmembrane 9 superfamily member" evidence="8">
    <location>
        <begin position="16"/>
        <end position="616"/>
    </location>
</feature>
<dbReference type="Proteomes" id="UP000193642">
    <property type="component" value="Unassembled WGS sequence"/>
</dbReference>
<keyword evidence="3 7" id="KW-0812">Transmembrane</keyword>
<comment type="similarity">
    <text evidence="2 7">Belongs to the nonaspanin (TM9SF) (TC 9.A.2) family.</text>
</comment>
<evidence type="ECO:0000313" key="9">
    <source>
        <dbReference type="EMBL" id="ORY48309.1"/>
    </source>
</evidence>
<sequence length="616" mass="69954">MLLLSLLSAAAAVQAYYLPGFPPQDYQIGDAVQLTVNALTSADSHSLLPYDYYYEKFHFCKPHNMEVQRESLGSILFGDRLYNSPFELPMNQNKNCVKLYAAFINQKIMEYYSMSWYVDNLPAAQVSLDEDGKSYYQIGFDLGTVMLKDNNDAEGKEDFIEIPFFHNHFDITVEYHTQDDKKFRVVGVLVTPRSVKELKADGECNYEGLAPEVLLSDKEDNEVTFSYNVYWKRSSAAWGTRWDKYLHVTEAKIHWFSIINSTVIVLLLTGMVAMILLRALHKDIKRYNKLFEEDFGDEIGWKLVHSDVFRPPKERLLLSVLVGSGCQIFLMCVISLVFSVLGFLSPSSRGALSTVSILCFIFFSGCAGYVSARLYKMMKGDRWYMNVTVTAFLVPAFVFLIFFTLNFILIGAQSSAAVPFGTMCALLALWFLISVPLSVLGAFFGFKQEAIEDPVKTAQIPREIPNQSGYSSLWVACLMGGLIPFGAIYIELYFIMNNIWFHHLYYMFGFLFVVFCILIIACSEVAILLCYSQLCAEDYKWAWRSFLVAGSSGFYMFLHSIVYLVRVLRVDNAASVVLYIGWSFVVSVLFSILTGSIGYISCLLFVRTIFGIIKID</sequence>
<feature type="transmembrane region" description="Helical" evidence="7">
    <location>
        <begin position="541"/>
        <end position="565"/>
    </location>
</feature>
<dbReference type="InterPro" id="IPR036259">
    <property type="entry name" value="MFS_trans_sf"/>
</dbReference>
<evidence type="ECO:0000256" key="8">
    <source>
        <dbReference type="SAM" id="SignalP"/>
    </source>
</evidence>
<comment type="caution">
    <text evidence="9">The sequence shown here is derived from an EMBL/GenBank/DDBJ whole genome shotgun (WGS) entry which is preliminary data.</text>
</comment>